<sequence length="686" mass="72729">MGDHTCSRNDFAPVAPIPSPPPSAGFDSDRFAEAKVSRGPPLAIDPSAANRAFLQPNVPTPVSSVHMSSPLPANPAPASTVVRPSTHSLTDDSVFSFPMPGNRSPTEVRTQSTMMAQTASKSQSPVSSSGQAVALKPENVQLPPSPMPSKSPDTNHQREESVSSFASSRYGNSTTRSSVNSVSQGFRSIMDDTPPVPPAPLRTSKKNSVHRDSDVSVVPSPISKEEASGFDFGILRGQSPTSGPQALPEEPSSAQFQDQTQYVAFNPVHLHPVTEETEPGSDAPRKSSNASMTSVFSVTSFARALGLDDQMNSSESSGSDSSYSDARSGSSMSSLPSVASFNRYKPTDPLNLKHLAHTRQTVLEIPGHIRSSVEGVPHMPAALFSPDSPTDPSINRGAKTTNRPKVTNTTKTIYPPKFTNTTKAIYPPKVTNTTKAIFPPKVTNTAETIYPPQFTNAAKTIYPPKVTNTTKTVCSFKVTNTTKRTCSPKVTNTNNTNPENRCHPRTAVSQVDTTVVVSFALSATLPSKQPISTFSTTDPSAPNTTTSATGPFAPAATPASRVTTWKPSSGTLHGQIAVDSTPTACNVVHVMSFSRATTSSGMVKSFAKEMRAEPLLPPTHHLLVLLVVAGPTYPRLPSPSPANSLPVRTLCLVEDLDQRMDLDSTLVPDSPLEVEGGSPNDGLLGL</sequence>
<dbReference type="STRING" id="1170229.K9FYL1"/>
<keyword evidence="3" id="KW-1185">Reference proteome</keyword>
<evidence type="ECO:0000256" key="1">
    <source>
        <dbReference type="SAM" id="MobiDB-lite"/>
    </source>
</evidence>
<feature type="compositionally biased region" description="Polar residues" evidence="1">
    <location>
        <begin position="530"/>
        <end position="543"/>
    </location>
</feature>
<dbReference type="InParanoid" id="K9FYL1"/>
<reference evidence="3" key="1">
    <citation type="journal article" date="2012" name="BMC Genomics">
        <title>Genome sequence of the necrotrophic fungus Penicillium digitatum, the main postharvest pathogen of citrus.</title>
        <authorList>
            <person name="Marcet-Houben M."/>
            <person name="Ballester A.-R."/>
            <person name="de la Fuente B."/>
            <person name="Harries E."/>
            <person name="Marcos J.F."/>
            <person name="Gonzalez-Candelas L."/>
            <person name="Gabaldon T."/>
        </authorList>
    </citation>
    <scope>NUCLEOTIDE SEQUENCE [LARGE SCALE GENOMIC DNA]</scope>
    <source>
        <strain evidence="3">PHI26 / CECT 20796</strain>
    </source>
</reference>
<comment type="caution">
    <text evidence="2">The sequence shown here is derived from an EMBL/GenBank/DDBJ whole genome shotgun (WGS) entry which is preliminary data.</text>
</comment>
<dbReference type="HOGENOM" id="CLU_445572_0_0_1"/>
<dbReference type="AlphaFoldDB" id="K9FYL1"/>
<gene>
    <name evidence="2" type="ORF">PDIG_36620</name>
</gene>
<feature type="compositionally biased region" description="Low complexity" evidence="1">
    <location>
        <begin position="172"/>
        <end position="183"/>
    </location>
</feature>
<name>K9FYL1_PEND2</name>
<feature type="compositionally biased region" description="Polar residues" evidence="1">
    <location>
        <begin position="387"/>
        <end position="414"/>
    </location>
</feature>
<feature type="compositionally biased region" description="Polar residues" evidence="1">
    <location>
        <begin position="82"/>
        <end position="93"/>
    </location>
</feature>
<feature type="region of interest" description="Disordered" evidence="1">
    <location>
        <begin position="664"/>
        <end position="686"/>
    </location>
</feature>
<protein>
    <submittedName>
        <fullName evidence="2">Uncharacterized protein</fullName>
    </submittedName>
</protein>
<organism evidence="2 3">
    <name type="scientific">Penicillium digitatum (strain PHI26 / CECT 20796)</name>
    <name type="common">Green mold</name>
    <dbReference type="NCBI Taxonomy" id="1170229"/>
    <lineage>
        <taxon>Eukaryota</taxon>
        <taxon>Fungi</taxon>
        <taxon>Dikarya</taxon>
        <taxon>Ascomycota</taxon>
        <taxon>Pezizomycotina</taxon>
        <taxon>Eurotiomycetes</taxon>
        <taxon>Eurotiomycetidae</taxon>
        <taxon>Eurotiales</taxon>
        <taxon>Aspergillaceae</taxon>
        <taxon>Penicillium</taxon>
    </lineage>
</organism>
<feature type="region of interest" description="Disordered" evidence="1">
    <location>
        <begin position="309"/>
        <end position="336"/>
    </location>
</feature>
<feature type="region of interest" description="Disordered" evidence="1">
    <location>
        <begin position="530"/>
        <end position="568"/>
    </location>
</feature>
<feature type="compositionally biased region" description="Polar residues" evidence="1">
    <location>
        <begin position="162"/>
        <end position="171"/>
    </location>
</feature>
<feature type="region of interest" description="Disordered" evidence="1">
    <location>
        <begin position="1"/>
        <end position="255"/>
    </location>
</feature>
<evidence type="ECO:0000313" key="2">
    <source>
        <dbReference type="EMBL" id="EKV13667.1"/>
    </source>
</evidence>
<feature type="compositionally biased region" description="Low complexity" evidence="1">
    <location>
        <begin position="120"/>
        <end position="129"/>
    </location>
</feature>
<dbReference type="OrthoDB" id="1112565at2759"/>
<feature type="compositionally biased region" description="Low complexity" evidence="1">
    <location>
        <begin position="313"/>
        <end position="334"/>
    </location>
</feature>
<evidence type="ECO:0000313" key="3">
    <source>
        <dbReference type="Proteomes" id="UP000009882"/>
    </source>
</evidence>
<accession>K9FYL1</accession>
<feature type="compositionally biased region" description="Low complexity" evidence="1">
    <location>
        <begin position="544"/>
        <end position="559"/>
    </location>
</feature>
<proteinExistence type="predicted"/>
<feature type="compositionally biased region" description="Basic and acidic residues" evidence="1">
    <location>
        <begin position="27"/>
        <end position="36"/>
    </location>
</feature>
<feature type="compositionally biased region" description="Polar residues" evidence="1">
    <location>
        <begin position="103"/>
        <end position="119"/>
    </location>
</feature>
<feature type="region of interest" description="Disordered" evidence="1">
    <location>
        <begin position="384"/>
        <end position="414"/>
    </location>
</feature>
<feature type="compositionally biased region" description="Low complexity" evidence="1">
    <location>
        <begin position="68"/>
        <end position="79"/>
    </location>
</feature>
<dbReference type="EMBL" id="AKCT01000156">
    <property type="protein sequence ID" value="EKV13667.1"/>
    <property type="molecule type" value="Genomic_DNA"/>
</dbReference>
<feature type="region of interest" description="Disordered" evidence="1">
    <location>
        <begin position="273"/>
        <end position="293"/>
    </location>
</feature>
<dbReference type="Proteomes" id="UP000009882">
    <property type="component" value="Unassembled WGS sequence"/>
</dbReference>
<dbReference type="OMA" id="RCHPRTA"/>